<dbReference type="EMBL" id="UZAU01000448">
    <property type="status" value="NOT_ANNOTATED_CDS"/>
    <property type="molecule type" value="Genomic_DNA"/>
</dbReference>
<evidence type="ECO:0000313" key="2">
    <source>
        <dbReference type="Proteomes" id="UP000596661"/>
    </source>
</evidence>
<dbReference type="Proteomes" id="UP000596661">
    <property type="component" value="Chromosome 5"/>
</dbReference>
<name>A0A803PRP0_CANSA</name>
<reference evidence="1" key="1">
    <citation type="submission" date="2018-11" db="EMBL/GenBank/DDBJ databases">
        <authorList>
            <person name="Grassa J C."/>
        </authorList>
    </citation>
    <scope>NUCLEOTIDE SEQUENCE [LARGE SCALE GENOMIC DNA]</scope>
</reference>
<organism evidence="1 2">
    <name type="scientific">Cannabis sativa</name>
    <name type="common">Hemp</name>
    <name type="synonym">Marijuana</name>
    <dbReference type="NCBI Taxonomy" id="3483"/>
    <lineage>
        <taxon>Eukaryota</taxon>
        <taxon>Viridiplantae</taxon>
        <taxon>Streptophyta</taxon>
        <taxon>Embryophyta</taxon>
        <taxon>Tracheophyta</taxon>
        <taxon>Spermatophyta</taxon>
        <taxon>Magnoliopsida</taxon>
        <taxon>eudicotyledons</taxon>
        <taxon>Gunneridae</taxon>
        <taxon>Pentapetalae</taxon>
        <taxon>rosids</taxon>
        <taxon>fabids</taxon>
        <taxon>Rosales</taxon>
        <taxon>Cannabaceae</taxon>
        <taxon>Cannabis</taxon>
    </lineage>
</organism>
<protein>
    <recommendedName>
        <fullName evidence="3">Reverse transcriptase</fullName>
    </recommendedName>
</protein>
<proteinExistence type="predicted"/>
<reference evidence="1" key="2">
    <citation type="submission" date="2021-03" db="UniProtKB">
        <authorList>
            <consortium name="EnsemblPlants"/>
        </authorList>
    </citation>
    <scope>IDENTIFICATION</scope>
</reference>
<sequence length="246" mass="28764">MLYGRKSRSSIHWEDTGERKYFGPEVSELEELLVPVTKVGEKSSNDCLGICLCVQECGMVQTTKLRGHKWKYNDFIRGDPIHKSFSHRKGVTRMLEGHLVLVIWCKVVRWGRTSDLWHGTQRQRCVSCEELRKIQKELDVLHEKEEKYRSSREKNDWLKLVFVMFFYKTITKIMTNDMCEVMGHIISEEQSAFLSSHLITENALIGFELINALKRKNCGDGYYALKFDMSKAYDLSGVFWNNYVEA</sequence>
<evidence type="ECO:0000313" key="1">
    <source>
        <dbReference type="EnsemblPlants" id="cds.evm.model.05.745"/>
    </source>
</evidence>
<accession>A0A803PRP0</accession>
<dbReference type="AlphaFoldDB" id="A0A803PRP0"/>
<keyword evidence="2" id="KW-1185">Reference proteome</keyword>
<dbReference type="Gramene" id="evm.model.05.745">
    <property type="protein sequence ID" value="cds.evm.model.05.745"/>
    <property type="gene ID" value="evm.TU.05.745"/>
</dbReference>
<evidence type="ECO:0008006" key="3">
    <source>
        <dbReference type="Google" id="ProtNLM"/>
    </source>
</evidence>
<dbReference type="EnsemblPlants" id="evm.model.05.745">
    <property type="protein sequence ID" value="cds.evm.model.05.745"/>
    <property type="gene ID" value="evm.TU.05.745"/>
</dbReference>